<feature type="domain" description="GTPase-associated system helical" evidence="1">
    <location>
        <begin position="5"/>
        <end position="357"/>
    </location>
</feature>
<evidence type="ECO:0000259" key="1">
    <source>
        <dbReference type="Pfam" id="PF19994"/>
    </source>
</evidence>
<sequence>MTEFNFADNYRAAGLSVGPEILKTRQEPFDKLRKAIDPATAINLVRLYFGLPVPGGTDWFRDAFGETDTSFSLIDNAREAAVLAAGLLESAASDGKVFAALAILTTAAGGLREPKVRQDLIDAMKFVLRDKAVAASNQAPTDPKKIKLPAASKLPAEIDALLQAPEIGKASNLLKQVSDEATANTKSLTNQVFGVTVSLSAEVQRLREEVEMLWWHVGGWSRLLDKPFSEFTPGVAAVLAGIDMADMSRSATGPAATAAILQRTLAATNKDMASKIAIRDVVDAFPQDQLDLLDLGEELGNVSEICPVLSAFPKAKEIGAGQAWHAAYARATGLAAGSQFSPLDIAVQVYRERLLLRDLA</sequence>
<gene>
    <name evidence="2" type="ORF">HNQ36_001735</name>
</gene>
<dbReference type="InterPro" id="IPR045523">
    <property type="entry name" value="GASH"/>
</dbReference>
<protein>
    <recommendedName>
        <fullName evidence="1">GTPase-associated system helical domain-containing protein</fullName>
    </recommendedName>
</protein>
<proteinExistence type="predicted"/>
<organism evidence="2 3">
    <name type="scientific">Afipia massiliensis</name>
    <dbReference type="NCBI Taxonomy" id="211460"/>
    <lineage>
        <taxon>Bacteria</taxon>
        <taxon>Pseudomonadati</taxon>
        <taxon>Pseudomonadota</taxon>
        <taxon>Alphaproteobacteria</taxon>
        <taxon>Hyphomicrobiales</taxon>
        <taxon>Nitrobacteraceae</taxon>
        <taxon>Afipia</taxon>
    </lineage>
</organism>
<evidence type="ECO:0000313" key="2">
    <source>
        <dbReference type="EMBL" id="MBB5051781.1"/>
    </source>
</evidence>
<dbReference type="Proteomes" id="UP000521227">
    <property type="component" value="Unassembled WGS sequence"/>
</dbReference>
<reference evidence="2 3" key="1">
    <citation type="submission" date="2020-08" db="EMBL/GenBank/DDBJ databases">
        <title>Genomic Encyclopedia of Type Strains, Phase IV (KMG-IV): sequencing the most valuable type-strain genomes for metagenomic binning, comparative biology and taxonomic classification.</title>
        <authorList>
            <person name="Goeker M."/>
        </authorList>
    </citation>
    <scope>NUCLEOTIDE SEQUENCE [LARGE SCALE GENOMIC DNA]</scope>
    <source>
        <strain evidence="2 3">DSM 17498</strain>
    </source>
</reference>
<accession>A0A840N1Q0</accession>
<comment type="caution">
    <text evidence="2">The sequence shown here is derived from an EMBL/GenBank/DDBJ whole genome shotgun (WGS) entry which is preliminary data.</text>
</comment>
<dbReference type="AlphaFoldDB" id="A0A840N1Q0"/>
<name>A0A840N1Q0_9BRAD</name>
<dbReference type="RefSeq" id="WP_184083842.1">
    <property type="nucleotide sequence ID" value="NZ_JACHIJ010000002.1"/>
</dbReference>
<dbReference type="Pfam" id="PF19994">
    <property type="entry name" value="GASH"/>
    <property type="match status" value="1"/>
</dbReference>
<evidence type="ECO:0000313" key="3">
    <source>
        <dbReference type="Proteomes" id="UP000521227"/>
    </source>
</evidence>
<dbReference type="EMBL" id="JACHIJ010000002">
    <property type="protein sequence ID" value="MBB5051781.1"/>
    <property type="molecule type" value="Genomic_DNA"/>
</dbReference>